<organism evidence="4 5">
    <name type="scientific">Pseudarthrobacter enclensis</name>
    <dbReference type="NCBI Taxonomy" id="993070"/>
    <lineage>
        <taxon>Bacteria</taxon>
        <taxon>Bacillati</taxon>
        <taxon>Actinomycetota</taxon>
        <taxon>Actinomycetes</taxon>
        <taxon>Micrococcales</taxon>
        <taxon>Micrococcaceae</taxon>
        <taxon>Pseudarthrobacter</taxon>
    </lineage>
</organism>
<evidence type="ECO:0000256" key="1">
    <source>
        <dbReference type="ARBA" id="ARBA00009277"/>
    </source>
</evidence>
<evidence type="ECO:0000313" key="5">
    <source>
        <dbReference type="Proteomes" id="UP001226577"/>
    </source>
</evidence>
<comment type="caution">
    <text evidence="4">The sequence shown here is derived from an EMBL/GenBank/DDBJ whole genome shotgun (WGS) entry which is preliminary data.</text>
</comment>
<dbReference type="InterPro" id="IPR054353">
    <property type="entry name" value="IstA-like_C"/>
</dbReference>
<reference evidence="4 5" key="1">
    <citation type="submission" date="2023-07" db="EMBL/GenBank/DDBJ databases">
        <title>Sorghum-associated microbial communities from plants grown in Nebraska, USA.</title>
        <authorList>
            <person name="Schachtman D."/>
        </authorList>
    </citation>
    <scope>NUCLEOTIDE SEQUENCE [LARGE SCALE GENOMIC DNA]</scope>
    <source>
        <strain evidence="4 5">CC222</strain>
    </source>
</reference>
<dbReference type="PANTHER" id="PTHR35004">
    <property type="entry name" value="TRANSPOSASE RV3428C-RELATED"/>
    <property type="match status" value="1"/>
</dbReference>
<keyword evidence="5" id="KW-1185">Reference proteome</keyword>
<evidence type="ECO:0000313" key="4">
    <source>
        <dbReference type="EMBL" id="MDP9888650.1"/>
    </source>
</evidence>
<gene>
    <name evidence="4" type="ORF">J2X98_002243</name>
</gene>
<dbReference type="NCBIfam" id="NF033546">
    <property type="entry name" value="transpos_IS21"/>
    <property type="match status" value="1"/>
</dbReference>
<accession>A0ABT9RTT3</accession>
<dbReference type="Proteomes" id="UP001226577">
    <property type="component" value="Unassembled WGS sequence"/>
</dbReference>
<evidence type="ECO:0000259" key="3">
    <source>
        <dbReference type="PROSITE" id="PS50994"/>
    </source>
</evidence>
<dbReference type="Pfam" id="PF22483">
    <property type="entry name" value="Mu-transpos_C_2"/>
    <property type="match status" value="1"/>
</dbReference>
<dbReference type="PANTHER" id="PTHR35004:SF8">
    <property type="entry name" value="TRANSPOSASE RV3428C-RELATED"/>
    <property type="match status" value="1"/>
</dbReference>
<dbReference type="PROSITE" id="PS50994">
    <property type="entry name" value="INTEGRASE"/>
    <property type="match status" value="1"/>
</dbReference>
<dbReference type="InterPro" id="IPR001584">
    <property type="entry name" value="Integrase_cat-core"/>
</dbReference>
<dbReference type="SUPFAM" id="SSF53098">
    <property type="entry name" value="Ribonuclease H-like"/>
    <property type="match status" value="1"/>
</dbReference>
<feature type="domain" description="Integrase catalytic" evidence="3">
    <location>
        <begin position="132"/>
        <end position="313"/>
    </location>
</feature>
<protein>
    <submittedName>
        <fullName evidence="4">Transposase</fullName>
    </submittedName>
</protein>
<feature type="region of interest" description="Disordered" evidence="2">
    <location>
        <begin position="493"/>
        <end position="537"/>
    </location>
</feature>
<comment type="similarity">
    <text evidence="1">Belongs to the transposase IS21/IS408/IS1162 family.</text>
</comment>
<proteinExistence type="inferred from homology"/>
<dbReference type="InterPro" id="IPR036397">
    <property type="entry name" value="RNaseH_sf"/>
</dbReference>
<feature type="compositionally biased region" description="Basic and acidic residues" evidence="2">
    <location>
        <begin position="523"/>
        <end position="537"/>
    </location>
</feature>
<dbReference type="Gene3D" id="3.30.420.10">
    <property type="entry name" value="Ribonuclease H-like superfamily/Ribonuclease H"/>
    <property type="match status" value="1"/>
</dbReference>
<dbReference type="InterPro" id="IPR012337">
    <property type="entry name" value="RNaseH-like_sf"/>
</dbReference>
<dbReference type="EMBL" id="JAUSRE010000010">
    <property type="protein sequence ID" value="MDP9888650.1"/>
    <property type="molecule type" value="Genomic_DNA"/>
</dbReference>
<dbReference type="Pfam" id="PF00665">
    <property type="entry name" value="rve"/>
    <property type="match status" value="1"/>
</dbReference>
<sequence length="537" mass="58491">MADFKAIMTLAVAGRSYDEIVAVAGCSRRDVAAAKKTIAAYGFTAGQIGAMSPQEIARLFPDGRKRVTELYERPDFDRVLASMRENRHFTLQQAWSRYLVSSAANGGKKYGYSQFCALFAEHARVTDVVATLHHEPGRAMLVDWAGDTLGVVDAVTGEVTGVYLFVAVLPYSGAVFCHGYTDMTSASWIAAHVAAFSFYGGVPQLVVPDNPATSTHRPKRGESARVLNARYQQLAEHYSTGIVPARAKRPRDKAAAESAVNVVNKRVIGYLAEEVFTTAQALNEAIGARLVEINERIPRADGSTRWERFTADESGLLQALPADGFDSVEWKQLKVGRNYHVSCDSQHYSVPYTYAGQLLRVRVTSTTVTVFDGDQVICEHVRRLGRKGQYSTDVAHAPTRHRGIDGLWSKRWFTDRARGFGPATEAVIAGIIDRHTVEAQGYLDCQNILESLGKRNKARLEAACQVLLDTGQGPGTYSTIKRIMATIDSDTKKPKTITPAAATRKPAGGADPGAGIQAAVHVRSAEHYRRDGQGGQG</sequence>
<name>A0ABT9RTT3_9MICC</name>
<dbReference type="RefSeq" id="WP_237430006.1">
    <property type="nucleotide sequence ID" value="NZ_JAUSRE010000010.1"/>
</dbReference>
<evidence type="ECO:0000256" key="2">
    <source>
        <dbReference type="SAM" id="MobiDB-lite"/>
    </source>
</evidence>